<comment type="similarity">
    <text evidence="3">Belongs to the complex I NDUFB3 subunit family.</text>
</comment>
<organism evidence="16 17">
    <name type="scientific">Petrolisthes manimaculis</name>
    <dbReference type="NCBI Taxonomy" id="1843537"/>
    <lineage>
        <taxon>Eukaryota</taxon>
        <taxon>Metazoa</taxon>
        <taxon>Ecdysozoa</taxon>
        <taxon>Arthropoda</taxon>
        <taxon>Crustacea</taxon>
        <taxon>Multicrustacea</taxon>
        <taxon>Malacostraca</taxon>
        <taxon>Eumalacostraca</taxon>
        <taxon>Eucarida</taxon>
        <taxon>Decapoda</taxon>
        <taxon>Pleocyemata</taxon>
        <taxon>Anomura</taxon>
        <taxon>Galatheoidea</taxon>
        <taxon>Porcellanidae</taxon>
        <taxon>Petrolisthes</taxon>
    </lineage>
</organism>
<comment type="caution">
    <text evidence="16">The sequence shown here is derived from an EMBL/GenBank/DDBJ whole genome shotgun (WGS) entry which is preliminary data.</text>
</comment>
<dbReference type="PANTHER" id="PTHR15082">
    <property type="entry name" value="NADH-UBIQUINONE OXIDOREDUCTASE B12 SUBUNIT"/>
    <property type="match status" value="1"/>
</dbReference>
<dbReference type="EMBL" id="JAWZYT010001720">
    <property type="protein sequence ID" value="KAK4309765.1"/>
    <property type="molecule type" value="Genomic_DNA"/>
</dbReference>
<dbReference type="GO" id="GO:0005743">
    <property type="term" value="C:mitochondrial inner membrane"/>
    <property type="evidence" value="ECO:0007669"/>
    <property type="project" value="UniProtKB-SubCell"/>
</dbReference>
<dbReference type="PANTHER" id="PTHR15082:SF2">
    <property type="entry name" value="NADH DEHYDROGENASE [UBIQUINONE] 1 BETA SUBCOMPLEX SUBUNIT 3"/>
    <property type="match status" value="1"/>
</dbReference>
<dbReference type="GO" id="GO:0032981">
    <property type="term" value="P:mitochondrial respiratory chain complex I assembly"/>
    <property type="evidence" value="ECO:0007669"/>
    <property type="project" value="TreeGrafter"/>
</dbReference>
<proteinExistence type="inferred from homology"/>
<accession>A0AAE1PJE8</accession>
<evidence type="ECO:0000256" key="3">
    <source>
        <dbReference type="ARBA" id="ARBA00005667"/>
    </source>
</evidence>
<evidence type="ECO:0000256" key="5">
    <source>
        <dbReference type="ARBA" id="ARBA00022448"/>
    </source>
</evidence>
<reference evidence="16" key="1">
    <citation type="submission" date="2023-11" db="EMBL/GenBank/DDBJ databases">
        <title>Genome assemblies of two species of porcelain crab, Petrolisthes cinctipes and Petrolisthes manimaculis (Anomura: Porcellanidae).</title>
        <authorList>
            <person name="Angst P."/>
        </authorList>
    </citation>
    <scope>NUCLEOTIDE SEQUENCE</scope>
    <source>
        <strain evidence="16">PB745_02</strain>
        <tissue evidence="16">Gill</tissue>
    </source>
</reference>
<feature type="region of interest" description="Disordered" evidence="15">
    <location>
        <begin position="1"/>
        <end position="62"/>
    </location>
</feature>
<evidence type="ECO:0000256" key="8">
    <source>
        <dbReference type="ARBA" id="ARBA00022792"/>
    </source>
</evidence>
<evidence type="ECO:0000256" key="14">
    <source>
        <dbReference type="ARBA" id="ARBA00032688"/>
    </source>
</evidence>
<keyword evidence="12" id="KW-0472">Membrane</keyword>
<protein>
    <recommendedName>
        <fullName evidence="4">NADH dehydrogenase [ubiquinone] 1 beta subcomplex subunit 3</fullName>
    </recommendedName>
    <alternativeName>
        <fullName evidence="13">Complex I-B12</fullName>
    </alternativeName>
    <alternativeName>
        <fullName evidence="14">NADH-ubiquinone oxidoreductase B12 subunit</fullName>
    </alternativeName>
</protein>
<feature type="compositionally biased region" description="Basic and acidic residues" evidence="15">
    <location>
        <begin position="10"/>
        <end position="62"/>
    </location>
</feature>
<dbReference type="AlphaFoldDB" id="A0AAE1PJE8"/>
<evidence type="ECO:0000256" key="13">
    <source>
        <dbReference type="ARBA" id="ARBA00030217"/>
    </source>
</evidence>
<evidence type="ECO:0000256" key="12">
    <source>
        <dbReference type="ARBA" id="ARBA00023136"/>
    </source>
</evidence>
<dbReference type="InterPro" id="IPR012576">
    <property type="entry name" value="NDUFB3"/>
</dbReference>
<evidence type="ECO:0000313" key="17">
    <source>
        <dbReference type="Proteomes" id="UP001292094"/>
    </source>
</evidence>
<dbReference type="GO" id="GO:0022900">
    <property type="term" value="P:electron transport chain"/>
    <property type="evidence" value="ECO:0007669"/>
    <property type="project" value="InterPro"/>
</dbReference>
<dbReference type="Proteomes" id="UP001292094">
    <property type="component" value="Unassembled WGS sequence"/>
</dbReference>
<keyword evidence="7" id="KW-0812">Transmembrane</keyword>
<evidence type="ECO:0000313" key="16">
    <source>
        <dbReference type="EMBL" id="KAK4309765.1"/>
    </source>
</evidence>
<keyword evidence="9" id="KW-0249">Electron transport</keyword>
<name>A0AAE1PJE8_9EUCA</name>
<sequence length="154" mass="17198">MQTSQSVQGRTDKDRQGKGGQGRIDKDRQGKGGQGKTDKDRQGKGGQGKTDKDRQAGKMGVDKGWKVPDYRIYKVEEIPELLQVQRALASHGLKDPWLRNEAWRYHPGFGSHWGVFRQTMFRGLKWGLVLAVGTVALERTFGGHGHGHSDDGHH</sequence>
<evidence type="ECO:0000256" key="6">
    <source>
        <dbReference type="ARBA" id="ARBA00022660"/>
    </source>
</evidence>
<keyword evidence="5" id="KW-0813">Transport</keyword>
<evidence type="ECO:0000256" key="11">
    <source>
        <dbReference type="ARBA" id="ARBA00023128"/>
    </source>
</evidence>
<evidence type="ECO:0000256" key="7">
    <source>
        <dbReference type="ARBA" id="ARBA00022692"/>
    </source>
</evidence>
<evidence type="ECO:0000256" key="9">
    <source>
        <dbReference type="ARBA" id="ARBA00022982"/>
    </source>
</evidence>
<dbReference type="Pfam" id="PF08122">
    <property type="entry name" value="NDUF_B12"/>
    <property type="match status" value="1"/>
</dbReference>
<comment type="function">
    <text evidence="1">Accessory subunit of the mitochondrial membrane respiratory chain NADH dehydrogenase (Complex I), that is believed not to be involved in catalysis. Complex I functions in the transfer of electrons from NADH to the respiratory chain. The immediate electron acceptor for the enzyme is believed to be ubiquinone.</text>
</comment>
<evidence type="ECO:0000256" key="2">
    <source>
        <dbReference type="ARBA" id="ARBA00004298"/>
    </source>
</evidence>
<keyword evidence="17" id="KW-1185">Reference proteome</keyword>
<comment type="subcellular location">
    <subcellularLocation>
        <location evidence="2">Mitochondrion inner membrane</location>
        <topology evidence="2">Single-pass membrane protein</topology>
        <orientation evidence="2">Matrix side</orientation>
    </subcellularLocation>
</comment>
<keyword evidence="6" id="KW-0679">Respiratory chain</keyword>
<gene>
    <name evidence="16" type="ORF">Pmani_018612</name>
</gene>
<evidence type="ECO:0000256" key="10">
    <source>
        <dbReference type="ARBA" id="ARBA00022989"/>
    </source>
</evidence>
<evidence type="ECO:0000256" key="1">
    <source>
        <dbReference type="ARBA" id="ARBA00003195"/>
    </source>
</evidence>
<keyword evidence="8" id="KW-0999">Mitochondrion inner membrane</keyword>
<evidence type="ECO:0000256" key="15">
    <source>
        <dbReference type="SAM" id="MobiDB-lite"/>
    </source>
</evidence>
<evidence type="ECO:0000256" key="4">
    <source>
        <dbReference type="ARBA" id="ARBA00018680"/>
    </source>
</evidence>
<keyword evidence="11" id="KW-0496">Mitochondrion</keyword>
<keyword evidence="10" id="KW-1133">Transmembrane helix</keyword>